<dbReference type="Pfam" id="PF00106">
    <property type="entry name" value="adh_short"/>
    <property type="match status" value="1"/>
</dbReference>
<dbReference type="PANTHER" id="PTHR24322:SF736">
    <property type="entry name" value="RETINOL DEHYDROGENASE 10"/>
    <property type="match status" value="1"/>
</dbReference>
<evidence type="ECO:0000256" key="3">
    <source>
        <dbReference type="RuleBase" id="RU000363"/>
    </source>
</evidence>
<evidence type="ECO:0000313" key="5">
    <source>
        <dbReference type="Proteomes" id="UP001432062"/>
    </source>
</evidence>
<dbReference type="InterPro" id="IPR002347">
    <property type="entry name" value="SDR_fam"/>
</dbReference>
<gene>
    <name evidence="4" type="ORF">OG563_36560</name>
</gene>
<protein>
    <submittedName>
        <fullName evidence="4">SDR family NAD(P)-dependent oxidoreductase</fullName>
    </submittedName>
</protein>
<dbReference type="PANTHER" id="PTHR24322">
    <property type="entry name" value="PKSB"/>
    <property type="match status" value="1"/>
</dbReference>
<dbReference type="SUPFAM" id="SSF51735">
    <property type="entry name" value="NAD(P)-binding Rossmann-fold domains"/>
    <property type="match status" value="1"/>
</dbReference>
<dbReference type="CDD" id="cd05233">
    <property type="entry name" value="SDR_c"/>
    <property type="match status" value="1"/>
</dbReference>
<sequence length="285" mass="29267">MSSNLHGTRVAITGGARGIGRATAAAFLAAGARVAIGDVDTEEVAKTAAALAESTGGRVFGLTLDVTDAQSFDTFLDLAEAQLGGLDALVNNAGIMPTGRFLDEPIELADRTIDINLRGMLIGTKLAGRRFAARRRGHIVNVASVLGLVGTPGVATYCASKFAVVGLGAALHQELATDGVAVSTICPAFVNTQLIEGLTPNWLARRIGFVEPADVARAAVAAVASGRGGRRVVPALTGVTARVLSPLPENLANRIGRLLGTHDTIGKADTAKRAAYLDRVTGPRA</sequence>
<keyword evidence="5" id="KW-1185">Reference proteome</keyword>
<proteinExistence type="inferred from homology"/>
<dbReference type="EMBL" id="CP109441">
    <property type="protein sequence ID" value="WUV44637.1"/>
    <property type="molecule type" value="Genomic_DNA"/>
</dbReference>
<organism evidence="4 5">
    <name type="scientific">Nocardia vinacea</name>
    <dbReference type="NCBI Taxonomy" id="96468"/>
    <lineage>
        <taxon>Bacteria</taxon>
        <taxon>Bacillati</taxon>
        <taxon>Actinomycetota</taxon>
        <taxon>Actinomycetes</taxon>
        <taxon>Mycobacteriales</taxon>
        <taxon>Nocardiaceae</taxon>
        <taxon>Nocardia</taxon>
    </lineage>
</organism>
<dbReference type="Proteomes" id="UP001432062">
    <property type="component" value="Chromosome"/>
</dbReference>
<dbReference type="PRINTS" id="PR00080">
    <property type="entry name" value="SDRFAMILY"/>
</dbReference>
<evidence type="ECO:0000256" key="1">
    <source>
        <dbReference type="ARBA" id="ARBA00006484"/>
    </source>
</evidence>
<dbReference type="Gene3D" id="3.40.50.720">
    <property type="entry name" value="NAD(P)-binding Rossmann-like Domain"/>
    <property type="match status" value="1"/>
</dbReference>
<dbReference type="RefSeq" id="WP_327098044.1">
    <property type="nucleotide sequence ID" value="NZ_CP109149.1"/>
</dbReference>
<name>A0ABZ1YN38_9NOCA</name>
<keyword evidence="2" id="KW-0560">Oxidoreductase</keyword>
<dbReference type="InterPro" id="IPR036291">
    <property type="entry name" value="NAD(P)-bd_dom_sf"/>
</dbReference>
<dbReference type="PRINTS" id="PR00081">
    <property type="entry name" value="GDHRDH"/>
</dbReference>
<evidence type="ECO:0000313" key="4">
    <source>
        <dbReference type="EMBL" id="WUV44637.1"/>
    </source>
</evidence>
<reference evidence="4" key="1">
    <citation type="submission" date="2022-10" db="EMBL/GenBank/DDBJ databases">
        <title>The complete genomes of actinobacterial strains from the NBC collection.</title>
        <authorList>
            <person name="Joergensen T.S."/>
            <person name="Alvarez Arevalo M."/>
            <person name="Sterndorff E.B."/>
            <person name="Faurdal D."/>
            <person name="Vuksanovic O."/>
            <person name="Mourched A.-S."/>
            <person name="Charusanti P."/>
            <person name="Shaw S."/>
            <person name="Blin K."/>
            <person name="Weber T."/>
        </authorList>
    </citation>
    <scope>NUCLEOTIDE SEQUENCE</scope>
    <source>
        <strain evidence="4">NBC_01482</strain>
    </source>
</reference>
<dbReference type="NCBIfam" id="NF005878">
    <property type="entry name" value="PRK07825.1"/>
    <property type="match status" value="1"/>
</dbReference>
<evidence type="ECO:0000256" key="2">
    <source>
        <dbReference type="ARBA" id="ARBA00023002"/>
    </source>
</evidence>
<dbReference type="PROSITE" id="PS00061">
    <property type="entry name" value="ADH_SHORT"/>
    <property type="match status" value="1"/>
</dbReference>
<dbReference type="InterPro" id="IPR020904">
    <property type="entry name" value="Sc_DH/Rdtase_CS"/>
</dbReference>
<comment type="similarity">
    <text evidence="1 3">Belongs to the short-chain dehydrogenases/reductases (SDR) family.</text>
</comment>
<accession>A0ABZ1YN38</accession>